<protein>
    <recommendedName>
        <fullName evidence="1">Geranylgeranyl transferase type-2 subunit alpha</fullName>
        <ecNumber evidence="1">2.5.1.60</ecNumber>
    </recommendedName>
    <alternativeName>
        <fullName evidence="1">Geranylgeranyl transferase type II subunit alpha</fullName>
    </alternativeName>
</protein>
<reference evidence="2 3" key="1">
    <citation type="submission" date="2009-11" db="EMBL/GenBank/DDBJ databases">
        <title>Annotation of Allomyces macrogynus ATCC 38327.</title>
        <authorList>
            <consortium name="The Broad Institute Genome Sequencing Platform"/>
            <person name="Russ C."/>
            <person name="Cuomo C."/>
            <person name="Burger G."/>
            <person name="Gray M.W."/>
            <person name="Holland P.W.H."/>
            <person name="King N."/>
            <person name="Lang F.B.F."/>
            <person name="Roger A.J."/>
            <person name="Ruiz-Trillo I."/>
            <person name="Young S.K."/>
            <person name="Zeng Q."/>
            <person name="Gargeya S."/>
            <person name="Fitzgerald M."/>
            <person name="Haas B."/>
            <person name="Abouelleil A."/>
            <person name="Alvarado L."/>
            <person name="Arachchi H.M."/>
            <person name="Berlin A."/>
            <person name="Chapman S.B."/>
            <person name="Gearin G."/>
            <person name="Goldberg J."/>
            <person name="Griggs A."/>
            <person name="Gujja S."/>
            <person name="Hansen M."/>
            <person name="Heiman D."/>
            <person name="Howarth C."/>
            <person name="Larimer J."/>
            <person name="Lui A."/>
            <person name="MacDonald P.J.P."/>
            <person name="McCowen C."/>
            <person name="Montmayeur A."/>
            <person name="Murphy C."/>
            <person name="Neiman D."/>
            <person name="Pearson M."/>
            <person name="Priest M."/>
            <person name="Roberts A."/>
            <person name="Saif S."/>
            <person name="Shea T."/>
            <person name="Sisk P."/>
            <person name="Stolte C."/>
            <person name="Sykes S."/>
            <person name="Wortman J."/>
            <person name="Nusbaum C."/>
            <person name="Birren B."/>
        </authorList>
    </citation>
    <scope>NUCLEOTIDE SEQUENCE [LARGE SCALE GENOMIC DNA]</scope>
    <source>
        <strain evidence="2 3">ATCC 38327</strain>
    </source>
</reference>
<evidence type="ECO:0000256" key="1">
    <source>
        <dbReference type="RuleBase" id="RU367120"/>
    </source>
</evidence>
<organism evidence="2 3">
    <name type="scientific">Allomyces macrogynus (strain ATCC 38327)</name>
    <name type="common">Allomyces javanicus var. macrogynus</name>
    <dbReference type="NCBI Taxonomy" id="578462"/>
    <lineage>
        <taxon>Eukaryota</taxon>
        <taxon>Fungi</taxon>
        <taxon>Fungi incertae sedis</taxon>
        <taxon>Blastocladiomycota</taxon>
        <taxon>Blastocladiomycetes</taxon>
        <taxon>Blastocladiales</taxon>
        <taxon>Blastocladiaceae</taxon>
        <taxon>Allomyces</taxon>
    </lineage>
</organism>
<dbReference type="STRING" id="578462.A0A0L0SSX3"/>
<accession>A0A0L0SSX3</accession>
<keyword evidence="1" id="KW-0637">Prenyltransferase</keyword>
<dbReference type="VEuPathDB" id="FungiDB:AMAG_09577"/>
<evidence type="ECO:0000313" key="3">
    <source>
        <dbReference type="Proteomes" id="UP000054350"/>
    </source>
</evidence>
<dbReference type="PANTHER" id="PTHR11129">
    <property type="entry name" value="PROTEIN FARNESYLTRANSFERASE ALPHA SUBUNIT/RAB GERANYLGERANYL TRANSFERASE ALPHA SUBUNIT"/>
    <property type="match status" value="1"/>
</dbReference>
<name>A0A0L0SSX3_ALLM3</name>
<dbReference type="eggNOG" id="KOG0529">
    <property type="taxonomic scope" value="Eukaryota"/>
</dbReference>
<keyword evidence="1" id="KW-0808">Transferase</keyword>
<gene>
    <name evidence="2" type="ORF">AMAG_09577</name>
</gene>
<comment type="catalytic activity">
    <reaction evidence="1">
        <text>geranylgeranyl diphosphate + L-cysteinyl-[protein] = S-geranylgeranyl-L-cysteinyl-[protein] + diphosphate</text>
        <dbReference type="Rhea" id="RHEA:21240"/>
        <dbReference type="Rhea" id="RHEA-COMP:10131"/>
        <dbReference type="Rhea" id="RHEA-COMP:11537"/>
        <dbReference type="ChEBI" id="CHEBI:29950"/>
        <dbReference type="ChEBI" id="CHEBI:33019"/>
        <dbReference type="ChEBI" id="CHEBI:57533"/>
        <dbReference type="ChEBI" id="CHEBI:86021"/>
        <dbReference type="EC" id="2.5.1.60"/>
    </reaction>
</comment>
<dbReference type="Gene3D" id="1.25.40.120">
    <property type="entry name" value="Protein prenylyltransferase"/>
    <property type="match status" value="1"/>
</dbReference>
<dbReference type="AlphaFoldDB" id="A0A0L0SSX3"/>
<sequence>MRSMTLVVAISDRCLVELDLLHNAVYTEPNDQSAWLYHKWLLAQAVDRLDAPALAAVRRAELAVIEELAELEPECKWVLGALVFLYALGGLATAEEIGKAENMVAELKWIDPYRAQYYATLVPRNEDGAKVASATPDSGLRAPARS</sequence>
<dbReference type="Proteomes" id="UP000054350">
    <property type="component" value="Unassembled WGS sequence"/>
</dbReference>
<dbReference type="EC" id="2.5.1.60" evidence="1"/>
<keyword evidence="3" id="KW-1185">Reference proteome</keyword>
<proteinExistence type="inferred from homology"/>
<dbReference type="SUPFAM" id="SSF48439">
    <property type="entry name" value="Protein prenylyltransferase"/>
    <property type="match status" value="1"/>
</dbReference>
<dbReference type="GO" id="GO:0097354">
    <property type="term" value="P:prenylation"/>
    <property type="evidence" value="ECO:0007669"/>
    <property type="project" value="UniProtKB-UniRule"/>
</dbReference>
<dbReference type="GO" id="GO:0004663">
    <property type="term" value="F:Rab geranylgeranyltransferase activity"/>
    <property type="evidence" value="ECO:0007669"/>
    <property type="project" value="UniProtKB-UniRule"/>
</dbReference>
<reference evidence="3" key="2">
    <citation type="submission" date="2009-11" db="EMBL/GenBank/DDBJ databases">
        <title>The Genome Sequence of Allomyces macrogynus strain ATCC 38327.</title>
        <authorList>
            <consortium name="The Broad Institute Genome Sequencing Platform"/>
            <person name="Russ C."/>
            <person name="Cuomo C."/>
            <person name="Shea T."/>
            <person name="Young S.K."/>
            <person name="Zeng Q."/>
            <person name="Koehrsen M."/>
            <person name="Haas B."/>
            <person name="Borodovsky M."/>
            <person name="Guigo R."/>
            <person name="Alvarado L."/>
            <person name="Berlin A."/>
            <person name="Borenstein D."/>
            <person name="Chen Z."/>
            <person name="Engels R."/>
            <person name="Freedman E."/>
            <person name="Gellesch M."/>
            <person name="Goldberg J."/>
            <person name="Griggs A."/>
            <person name="Gujja S."/>
            <person name="Heiman D."/>
            <person name="Hepburn T."/>
            <person name="Howarth C."/>
            <person name="Jen D."/>
            <person name="Larson L."/>
            <person name="Lewis B."/>
            <person name="Mehta T."/>
            <person name="Park D."/>
            <person name="Pearson M."/>
            <person name="Roberts A."/>
            <person name="Saif S."/>
            <person name="Shenoy N."/>
            <person name="Sisk P."/>
            <person name="Stolte C."/>
            <person name="Sykes S."/>
            <person name="Walk T."/>
            <person name="White J."/>
            <person name="Yandava C."/>
            <person name="Burger G."/>
            <person name="Gray M.W."/>
            <person name="Holland P.W.H."/>
            <person name="King N."/>
            <person name="Lang F.B.F."/>
            <person name="Roger A.J."/>
            <person name="Ruiz-Trillo I."/>
            <person name="Lander E."/>
            <person name="Nusbaum C."/>
        </authorList>
    </citation>
    <scope>NUCLEOTIDE SEQUENCE [LARGE SCALE GENOMIC DNA]</scope>
    <source>
        <strain evidence="3">ATCC 38327</strain>
    </source>
</reference>
<comment type="function">
    <text evidence="1">Catalyzes the transfer of a geranyl-geranyl moiety from geranyl-geranyl pyrophosphate to cysteines occuring in specific C-terminal amino acid sequences.</text>
</comment>
<evidence type="ECO:0000313" key="2">
    <source>
        <dbReference type="EMBL" id="KNE65597.1"/>
    </source>
</evidence>
<comment type="similarity">
    <text evidence="1">Belongs to the protein prenyltransferase subunit alpha family.</text>
</comment>
<dbReference type="GO" id="GO:0005968">
    <property type="term" value="C:Rab-protein geranylgeranyltransferase complex"/>
    <property type="evidence" value="ECO:0007669"/>
    <property type="project" value="TreeGrafter"/>
</dbReference>
<dbReference type="EMBL" id="GG745348">
    <property type="protein sequence ID" value="KNE65597.1"/>
    <property type="molecule type" value="Genomic_DNA"/>
</dbReference>
<dbReference type="PANTHER" id="PTHR11129:SF2">
    <property type="entry name" value="GERANYLGERANYL TRANSFERASE TYPE-2 SUBUNIT ALPHA"/>
    <property type="match status" value="1"/>
</dbReference>
<dbReference type="OrthoDB" id="1658at2759"/>